<protein>
    <submittedName>
        <fullName evidence="2">Uncharacterized protein</fullName>
    </submittedName>
</protein>
<evidence type="ECO:0000313" key="2">
    <source>
        <dbReference type="EMBL" id="SHF45343.1"/>
    </source>
</evidence>
<dbReference type="Proteomes" id="UP000184501">
    <property type="component" value="Unassembled WGS sequence"/>
</dbReference>
<reference evidence="2 3" key="1">
    <citation type="submission" date="2016-11" db="EMBL/GenBank/DDBJ databases">
        <authorList>
            <person name="Jaros S."/>
            <person name="Januszkiewicz K."/>
            <person name="Wedrychowicz H."/>
        </authorList>
    </citation>
    <scope>NUCLEOTIDE SEQUENCE [LARGE SCALE GENOMIC DNA]</scope>
    <source>
        <strain evidence="2 3">DSM 44523</strain>
    </source>
</reference>
<dbReference type="EMBL" id="FQVN01000003">
    <property type="protein sequence ID" value="SHF45343.1"/>
    <property type="molecule type" value="Genomic_DNA"/>
</dbReference>
<organism evidence="2 3">
    <name type="scientific">Streptoalloteichus hindustanus</name>
    <dbReference type="NCBI Taxonomy" id="2017"/>
    <lineage>
        <taxon>Bacteria</taxon>
        <taxon>Bacillati</taxon>
        <taxon>Actinomycetota</taxon>
        <taxon>Actinomycetes</taxon>
        <taxon>Pseudonocardiales</taxon>
        <taxon>Pseudonocardiaceae</taxon>
        <taxon>Streptoalloteichus</taxon>
    </lineage>
</organism>
<dbReference type="STRING" id="2017.SAMN05444320_103708"/>
<sequence length="75" mass="8011">MVISGTRPDISAGRKLVPRRWLLERISLSLDEISLSLNEVAVACGHGFGRSRVAGSRVGRGTGPSACRRTFQSAS</sequence>
<feature type="region of interest" description="Disordered" evidence="1">
    <location>
        <begin position="55"/>
        <end position="75"/>
    </location>
</feature>
<proteinExistence type="predicted"/>
<keyword evidence="3" id="KW-1185">Reference proteome</keyword>
<accession>A0A1M5BS31</accession>
<dbReference type="AlphaFoldDB" id="A0A1M5BS31"/>
<name>A0A1M5BS31_STRHI</name>
<evidence type="ECO:0000256" key="1">
    <source>
        <dbReference type="SAM" id="MobiDB-lite"/>
    </source>
</evidence>
<gene>
    <name evidence="2" type="ORF">SAMN05444320_103708</name>
</gene>
<evidence type="ECO:0000313" key="3">
    <source>
        <dbReference type="Proteomes" id="UP000184501"/>
    </source>
</evidence>